<dbReference type="InterPro" id="IPR044926">
    <property type="entry name" value="RGS_subdomain_2"/>
</dbReference>
<evidence type="ECO:0000259" key="13">
    <source>
        <dbReference type="PROSITE" id="PS50003"/>
    </source>
</evidence>
<evidence type="ECO:0000256" key="5">
    <source>
        <dbReference type="ARBA" id="ARBA00022553"/>
    </source>
</evidence>
<keyword evidence="3" id="KW-0343">GTPase activation</keyword>
<dbReference type="PANTHER" id="PTHR45872:SF2">
    <property type="entry name" value="RHO GUANINE NUCLEOTIDE EXCHANGE FACTOR 2, ISOFORM D"/>
    <property type="match status" value="1"/>
</dbReference>
<evidence type="ECO:0000256" key="7">
    <source>
        <dbReference type="ARBA" id="ARBA00022723"/>
    </source>
</evidence>
<dbReference type="Gene3D" id="3.30.60.20">
    <property type="match status" value="1"/>
</dbReference>
<dbReference type="InterPro" id="IPR046349">
    <property type="entry name" value="C1-like_sf"/>
</dbReference>
<evidence type="ECO:0000313" key="17">
    <source>
        <dbReference type="EMBL" id="CAC5390874.1"/>
    </source>
</evidence>
<feature type="region of interest" description="Disordered" evidence="12">
    <location>
        <begin position="1597"/>
        <end position="1790"/>
    </location>
</feature>
<dbReference type="CDD" id="cd00160">
    <property type="entry name" value="RhoGEF"/>
    <property type="match status" value="1"/>
</dbReference>
<evidence type="ECO:0000256" key="4">
    <source>
        <dbReference type="ARBA" id="ARBA00022490"/>
    </source>
</evidence>
<feature type="compositionally biased region" description="Acidic residues" evidence="12">
    <location>
        <begin position="1645"/>
        <end position="1654"/>
    </location>
</feature>
<feature type="domain" description="PDZ" evidence="16">
    <location>
        <begin position="113"/>
        <end position="177"/>
    </location>
</feature>
<feature type="region of interest" description="Disordered" evidence="12">
    <location>
        <begin position="1262"/>
        <end position="1287"/>
    </location>
</feature>
<dbReference type="InterPro" id="IPR000219">
    <property type="entry name" value="DH_dom"/>
</dbReference>
<evidence type="ECO:0000256" key="12">
    <source>
        <dbReference type="SAM" id="MobiDB-lite"/>
    </source>
</evidence>
<feature type="compositionally biased region" description="Polar residues" evidence="12">
    <location>
        <begin position="65"/>
        <end position="74"/>
    </location>
</feature>
<keyword evidence="18" id="KW-1185">Reference proteome</keyword>
<dbReference type="PROSITE" id="PS50081">
    <property type="entry name" value="ZF_DAG_PE_2"/>
    <property type="match status" value="1"/>
</dbReference>
<dbReference type="PANTHER" id="PTHR45872">
    <property type="entry name" value="RHO GUANINE NUCLEOTIDE EXCHANGE FACTOR 2, ISOFORM D"/>
    <property type="match status" value="1"/>
</dbReference>
<feature type="compositionally biased region" description="Basic and acidic residues" evidence="12">
    <location>
        <begin position="799"/>
        <end position="845"/>
    </location>
</feature>
<dbReference type="InterPro" id="IPR036305">
    <property type="entry name" value="RGS_sf"/>
</dbReference>
<feature type="compositionally biased region" description="Basic residues" evidence="12">
    <location>
        <begin position="332"/>
        <end position="344"/>
    </location>
</feature>
<feature type="compositionally biased region" description="Basic and acidic residues" evidence="12">
    <location>
        <begin position="1760"/>
        <end position="1776"/>
    </location>
</feature>
<keyword evidence="10" id="KW-0472">Membrane</keyword>
<dbReference type="Proteomes" id="UP000507470">
    <property type="component" value="Unassembled WGS sequence"/>
</dbReference>
<evidence type="ECO:0000256" key="1">
    <source>
        <dbReference type="ARBA" id="ARBA00004370"/>
    </source>
</evidence>
<dbReference type="Gene3D" id="1.10.167.10">
    <property type="entry name" value="Regulator of G-protein Signalling 4, domain 2"/>
    <property type="match status" value="1"/>
</dbReference>
<dbReference type="GO" id="GO:0046872">
    <property type="term" value="F:metal ion binding"/>
    <property type="evidence" value="ECO:0007669"/>
    <property type="project" value="UniProtKB-KW"/>
</dbReference>
<reference evidence="17 18" key="1">
    <citation type="submission" date="2020-06" db="EMBL/GenBank/DDBJ databases">
        <authorList>
            <person name="Li R."/>
            <person name="Bekaert M."/>
        </authorList>
    </citation>
    <scope>NUCLEOTIDE SEQUENCE [LARGE SCALE GENOMIC DNA]</scope>
    <source>
        <strain evidence="18">wild</strain>
    </source>
</reference>
<feature type="compositionally biased region" description="Low complexity" evidence="12">
    <location>
        <begin position="363"/>
        <end position="378"/>
    </location>
</feature>
<dbReference type="GO" id="GO:0016020">
    <property type="term" value="C:membrane"/>
    <property type="evidence" value="ECO:0007669"/>
    <property type="project" value="UniProtKB-SubCell"/>
</dbReference>
<dbReference type="SMART" id="SM00325">
    <property type="entry name" value="RhoGEF"/>
    <property type="match status" value="1"/>
</dbReference>
<proteinExistence type="predicted"/>
<organism evidence="17 18">
    <name type="scientific">Mytilus coruscus</name>
    <name type="common">Sea mussel</name>
    <dbReference type="NCBI Taxonomy" id="42192"/>
    <lineage>
        <taxon>Eukaryota</taxon>
        <taxon>Metazoa</taxon>
        <taxon>Spiralia</taxon>
        <taxon>Lophotrochozoa</taxon>
        <taxon>Mollusca</taxon>
        <taxon>Bivalvia</taxon>
        <taxon>Autobranchia</taxon>
        <taxon>Pteriomorphia</taxon>
        <taxon>Mytilida</taxon>
        <taxon>Mytiloidea</taxon>
        <taxon>Mytilidae</taxon>
        <taxon>Mytilinae</taxon>
        <taxon>Mytilus</taxon>
    </lineage>
</organism>
<dbReference type="FunFam" id="2.30.42.10:FF:000033">
    <property type="entry name" value="Rho guanine nucleotide exchange factor (GEF) 11"/>
    <property type="match status" value="1"/>
</dbReference>
<dbReference type="PROSITE" id="PS00479">
    <property type="entry name" value="ZF_DAG_PE_1"/>
    <property type="match status" value="1"/>
</dbReference>
<feature type="compositionally biased region" description="Polar residues" evidence="12">
    <location>
        <begin position="1777"/>
        <end position="1790"/>
    </location>
</feature>
<dbReference type="GO" id="GO:0007186">
    <property type="term" value="P:G protein-coupled receptor signaling pathway"/>
    <property type="evidence" value="ECO:0007669"/>
    <property type="project" value="TreeGrafter"/>
</dbReference>
<dbReference type="InterPro" id="IPR035899">
    <property type="entry name" value="DBL_dom_sf"/>
</dbReference>
<feature type="domain" description="DH" evidence="14">
    <location>
        <begin position="918"/>
        <end position="1106"/>
    </location>
</feature>
<dbReference type="InterPro" id="IPR036034">
    <property type="entry name" value="PDZ_sf"/>
</dbReference>
<dbReference type="PROSITE" id="PS50010">
    <property type="entry name" value="DH_2"/>
    <property type="match status" value="1"/>
</dbReference>
<sequence length="1790" mass="201262">MSLKRGMKKKWRSMDALFRSGSKENLSGLLRGSRENLSSISGSREKIDKIGRPCSTEKLTDLDYNHNSPRSNRSFKFRLGSLSNVKEDPGSQRRDEGGGSEKDLSNGGYIQRCVIIQRDDKGYGLTVRGDNPVYVESVKADGAAARAGVQQGDRIVKVNGTLVTNSNHIDVVKLIKSGSFVALTLLNKPPTGGGTVPASDQPPGVSRRVTAPLPVDDRKSKELAVSKLTELKRYYDLALEDLQQIKKEYNRNPSAKLGSQIVDKEKTVKKLEEQLKVQHSDSAPELGQLDQQPVTSWLPSGPLHVKHRSTPASFNNKPNAGVSRSMSDAGTRRTKLQLPRHHYSIKSADISPEPTTILDGGNTSESPTISPSSSPTPIHARNLTVQSEDNDSVSSGTTKDSGYDECSQVGSLGGSGKAQQDIIAMEDDEFSDEEPSGTVNNGAFSSLKLLESRPPHLAVFLNYVMTMSLDPSSLLFYIVSGYYRTTPGTCKELKKWAFEIYSTFLVAAGSPLKLNVDESISVEIDNILVYRNDKEDILRKVFDHARLSVQTELQNMLQEFCAKKEIGFSSMFGAHELKDIMKKNEEIAVVEKYIMPHLDRCFRGDGGEDAIKSERELAMGWALNTFLRNVGVNRHNSSMDRVQSFIAKDKRLLKIGQQKKKVQQHEFQLKHYYKVEKCIHCDKVIWGVGYQAYYCQGCELSVHKACIDDLDEPCKRQRGKSKFRNFRPTSTAGGNALGGVVKMVIPDLLTTAYPPPADKTDTSSPSPNQNTSFNIEPPNDEDKPEHSVNRLVQNFEDLQGDKRRSPGLEPTEPQKKGSDLGRSESMKSRGDSKGDRPARRAKSDVDVDENLTRVLNSGSSSTSSLKSADSPSTSVEAVNNIPQSVDNDSDFEVESELPPLKEVLSEEVYRKLKPKERKRQEVINELFYTEKTHVKNLKILEMLFYKPMINDNVNENLTKALFPNIEDILKLHTSLNDEMKKKRKENPVVGDVADILVKRFDAEEGEAFRNGCAIYCRNQSHALESLRSRQKKDNRLSSFLAAAESSNLMRRLQLKDLIPTQMMRLTKYPLLIESLMKYTSAQSEEHAKLERALQCSKHILEYVNQAVKEYENHYKLEHLQRKVEKKLDGLATDDCDYKKIKELDLTKHKLVYDGVLTWNINQRKTVDVHVVLLEDVLVLLQKQDEKLVLKFQSTQLVAGKDDSRYMFSPLLELSSVLAANSKATDKKAFFVVAKSQIYELSAHTGEEQKKWIKLIKESADSHKRNKTTANQLRPSTSPGRLEENRGPRRIFSSDMMAQADETQEPLLEQPDKIIVSSPRARRLDEAVKENLEEKRRLVAEIINDVDERDRLEQIPVSPETESLHNTIQEAMEECSSFIIEICDRESGLMQENIQMPIPMDKLKEMANRMNQILTNLLEKTRAYHALRAAGQDSSGAVVGNRDEERERLRMELKAAQDELNMLREIQRKVSSTSPPDIVAPLESVKRERPQSLVSETSTLSSDDGTPQQRDEAESDSTEDIQMMEESTELIEPEVAIATEIPQCIDTSDLQEIEPSDEETIEDLDAPQIPENDLLLDAEVLHISNVQTESELVEEVLDLDSLSNDNKQESDSINEEVKIKDNTTNESCDIPKEFHDSDHKSLNDDVSTDVDDTNSDSETISNQPDIETERKEENKPEQTTEESSDNDFEKIEKSEITKSDESEMHEETQDSKSENISKETDETKQLIQEQNDKSQENNTVTESESESESRLNGESSNMSEDTEKSEADNNENIEKSTDANISDSQTIEPSS</sequence>
<keyword evidence="4" id="KW-0963">Cytoplasm</keyword>
<feature type="compositionally biased region" description="Polar residues" evidence="12">
    <location>
        <begin position="383"/>
        <end position="400"/>
    </location>
</feature>
<dbReference type="InterPro" id="IPR041020">
    <property type="entry name" value="PH_16"/>
</dbReference>
<dbReference type="InterPro" id="IPR001849">
    <property type="entry name" value="PH_domain"/>
</dbReference>
<dbReference type="InterPro" id="IPR015212">
    <property type="entry name" value="RGS-like_dom"/>
</dbReference>
<dbReference type="InterPro" id="IPR002219">
    <property type="entry name" value="PKC_DAG/PE"/>
</dbReference>
<dbReference type="Gene3D" id="2.30.29.30">
    <property type="entry name" value="Pleckstrin-homology domain (PH domain)/Phosphotyrosine-binding domain (PTB)"/>
    <property type="match status" value="1"/>
</dbReference>
<accession>A0A6J8C6S8</accession>
<dbReference type="Gene3D" id="1.20.900.10">
    <property type="entry name" value="Dbl homology (DH) domain"/>
    <property type="match status" value="1"/>
</dbReference>
<keyword evidence="6" id="KW-0344">Guanine-nucleotide releasing factor</keyword>
<evidence type="ECO:0000256" key="9">
    <source>
        <dbReference type="ARBA" id="ARBA00023054"/>
    </source>
</evidence>
<dbReference type="Pfam" id="PF00595">
    <property type="entry name" value="PDZ"/>
    <property type="match status" value="1"/>
</dbReference>
<feature type="compositionally biased region" description="Polar residues" evidence="12">
    <location>
        <begin position="875"/>
        <end position="886"/>
    </location>
</feature>
<evidence type="ECO:0000256" key="10">
    <source>
        <dbReference type="ARBA" id="ARBA00023136"/>
    </source>
</evidence>
<keyword evidence="8" id="KW-0862">Zinc</keyword>
<feature type="domain" description="Phorbol-ester/DAG-type" evidence="15">
    <location>
        <begin position="664"/>
        <end position="714"/>
    </location>
</feature>
<keyword evidence="9 11" id="KW-0175">Coiled coil</keyword>
<dbReference type="SUPFAM" id="SSF57889">
    <property type="entry name" value="Cysteine-rich domain"/>
    <property type="match status" value="1"/>
</dbReference>
<dbReference type="SMART" id="SM00109">
    <property type="entry name" value="C1"/>
    <property type="match status" value="1"/>
</dbReference>
<feature type="compositionally biased region" description="Polar residues" evidence="12">
    <location>
        <begin position="310"/>
        <end position="328"/>
    </location>
</feature>
<dbReference type="Pfam" id="PF17838">
    <property type="entry name" value="PH_16"/>
    <property type="match status" value="1"/>
</dbReference>
<gene>
    <name evidence="17" type="ORF">MCOR_25940</name>
</gene>
<dbReference type="InterPro" id="IPR001478">
    <property type="entry name" value="PDZ"/>
</dbReference>
<dbReference type="Pfam" id="PF00130">
    <property type="entry name" value="C1_1"/>
    <property type="match status" value="1"/>
</dbReference>
<dbReference type="PROSITE" id="PS50003">
    <property type="entry name" value="PH_DOMAIN"/>
    <property type="match status" value="1"/>
</dbReference>
<dbReference type="SUPFAM" id="SSF50156">
    <property type="entry name" value="PDZ domain-like"/>
    <property type="match status" value="1"/>
</dbReference>
<dbReference type="GO" id="GO:0005096">
    <property type="term" value="F:GTPase activator activity"/>
    <property type="evidence" value="ECO:0007669"/>
    <property type="project" value="UniProtKB-KW"/>
</dbReference>
<dbReference type="SMART" id="SM00228">
    <property type="entry name" value="PDZ"/>
    <property type="match status" value="1"/>
</dbReference>
<dbReference type="SMART" id="SM00233">
    <property type="entry name" value="PH"/>
    <property type="match status" value="1"/>
</dbReference>
<keyword evidence="5" id="KW-0597">Phosphoprotein</keyword>
<feature type="compositionally biased region" description="Basic and acidic residues" evidence="12">
    <location>
        <begin position="1605"/>
        <end position="1642"/>
    </location>
</feature>
<dbReference type="SUPFAM" id="SSF48097">
    <property type="entry name" value="Regulator of G-protein signaling, RGS"/>
    <property type="match status" value="1"/>
</dbReference>
<evidence type="ECO:0000259" key="15">
    <source>
        <dbReference type="PROSITE" id="PS50081"/>
    </source>
</evidence>
<evidence type="ECO:0000256" key="8">
    <source>
        <dbReference type="ARBA" id="ARBA00022833"/>
    </source>
</evidence>
<feature type="compositionally biased region" description="Basic and acidic residues" evidence="12">
    <location>
        <begin position="1686"/>
        <end position="1734"/>
    </location>
</feature>
<keyword evidence="7" id="KW-0479">Metal-binding</keyword>
<feature type="compositionally biased region" description="Basic and acidic residues" evidence="12">
    <location>
        <begin position="85"/>
        <end position="104"/>
    </location>
</feature>
<protein>
    <submittedName>
        <fullName evidence="17">ARHGEF12</fullName>
    </submittedName>
</protein>
<feature type="compositionally biased region" description="Basic and acidic residues" evidence="12">
    <location>
        <begin position="1666"/>
        <end position="1677"/>
    </location>
</feature>
<name>A0A6J8C6S8_MYTCO</name>
<evidence type="ECO:0000256" key="3">
    <source>
        <dbReference type="ARBA" id="ARBA00022468"/>
    </source>
</evidence>
<feature type="region of interest" description="Disordered" evidence="12">
    <location>
        <begin position="1466"/>
        <end position="1519"/>
    </location>
</feature>
<feature type="coiled-coil region" evidence="11">
    <location>
        <begin position="1399"/>
        <end position="1465"/>
    </location>
</feature>
<dbReference type="InterPro" id="IPR011993">
    <property type="entry name" value="PH-like_dom_sf"/>
</dbReference>
<feature type="region of interest" description="Disordered" evidence="12">
    <location>
        <begin position="28"/>
        <end position="105"/>
    </location>
</feature>
<dbReference type="GO" id="GO:0005085">
    <property type="term" value="F:guanyl-nucleotide exchange factor activity"/>
    <property type="evidence" value="ECO:0007669"/>
    <property type="project" value="UniProtKB-KW"/>
</dbReference>
<dbReference type="EMBL" id="CACVKT020004646">
    <property type="protein sequence ID" value="CAC5390874.1"/>
    <property type="molecule type" value="Genomic_DNA"/>
</dbReference>
<dbReference type="OrthoDB" id="2272012at2759"/>
<feature type="domain" description="PH" evidence="13">
    <location>
        <begin position="1149"/>
        <end position="1260"/>
    </location>
</feature>
<dbReference type="GO" id="GO:0001664">
    <property type="term" value="F:G protein-coupled receptor binding"/>
    <property type="evidence" value="ECO:0007669"/>
    <property type="project" value="TreeGrafter"/>
</dbReference>
<feature type="region of interest" description="Disordered" evidence="12">
    <location>
        <begin position="191"/>
        <end position="211"/>
    </location>
</feature>
<dbReference type="Pfam" id="PF00621">
    <property type="entry name" value="RhoGEF"/>
    <property type="match status" value="1"/>
</dbReference>
<evidence type="ECO:0000256" key="11">
    <source>
        <dbReference type="SAM" id="Coils"/>
    </source>
</evidence>
<dbReference type="CDD" id="cd23069">
    <property type="entry name" value="PDZ_ARHGEF11-12-like"/>
    <property type="match status" value="1"/>
</dbReference>
<evidence type="ECO:0000259" key="16">
    <source>
        <dbReference type="PROSITE" id="PS50106"/>
    </source>
</evidence>
<feature type="compositionally biased region" description="Low complexity" evidence="12">
    <location>
        <begin position="857"/>
        <end position="874"/>
    </location>
</feature>
<dbReference type="GO" id="GO:0005737">
    <property type="term" value="C:cytoplasm"/>
    <property type="evidence" value="ECO:0007669"/>
    <property type="project" value="UniProtKB-SubCell"/>
</dbReference>
<feature type="region of interest" description="Disordered" evidence="12">
    <location>
        <begin position="752"/>
        <end position="892"/>
    </location>
</feature>
<feature type="compositionally biased region" description="Polar residues" evidence="12">
    <location>
        <begin position="289"/>
        <end position="298"/>
    </location>
</feature>
<dbReference type="PROSITE" id="PS50106">
    <property type="entry name" value="PDZ"/>
    <property type="match status" value="1"/>
</dbReference>
<comment type="subcellular location">
    <subcellularLocation>
        <location evidence="2">Cytoplasm</location>
    </subcellularLocation>
    <subcellularLocation>
        <location evidence="1">Membrane</location>
    </subcellularLocation>
</comment>
<feature type="coiled-coil region" evidence="11">
    <location>
        <begin position="1320"/>
        <end position="1348"/>
    </location>
</feature>
<evidence type="ECO:0000259" key="14">
    <source>
        <dbReference type="PROSITE" id="PS50010"/>
    </source>
</evidence>
<dbReference type="SUPFAM" id="SSF48065">
    <property type="entry name" value="DBL homology domain (DH-domain)"/>
    <property type="match status" value="1"/>
</dbReference>
<evidence type="ECO:0000256" key="2">
    <source>
        <dbReference type="ARBA" id="ARBA00004496"/>
    </source>
</evidence>
<evidence type="ECO:0000256" key="6">
    <source>
        <dbReference type="ARBA" id="ARBA00022658"/>
    </source>
</evidence>
<feature type="compositionally biased region" description="Polar residues" evidence="12">
    <location>
        <begin position="762"/>
        <end position="774"/>
    </location>
</feature>
<dbReference type="Gene3D" id="2.30.42.10">
    <property type="match status" value="1"/>
</dbReference>
<dbReference type="Pfam" id="PF09128">
    <property type="entry name" value="RGS-like"/>
    <property type="match status" value="1"/>
</dbReference>
<dbReference type="SUPFAM" id="SSF50729">
    <property type="entry name" value="PH domain-like"/>
    <property type="match status" value="1"/>
</dbReference>
<feature type="compositionally biased region" description="Polar residues" evidence="12">
    <location>
        <begin position="1267"/>
        <end position="1278"/>
    </location>
</feature>
<feature type="region of interest" description="Disordered" evidence="12">
    <location>
        <begin position="277"/>
        <end position="418"/>
    </location>
</feature>
<feature type="compositionally biased region" description="Polar residues" evidence="12">
    <location>
        <begin position="1491"/>
        <end position="1507"/>
    </location>
</feature>
<evidence type="ECO:0000313" key="18">
    <source>
        <dbReference type="Proteomes" id="UP000507470"/>
    </source>
</evidence>